<dbReference type="CDD" id="cd00567">
    <property type="entry name" value="ACAD"/>
    <property type="match status" value="1"/>
</dbReference>
<dbReference type="Proteomes" id="UP000294927">
    <property type="component" value="Unassembled WGS sequence"/>
</dbReference>
<accession>A0A4R7W6Q1</accession>
<evidence type="ECO:0000256" key="4">
    <source>
        <dbReference type="ARBA" id="ARBA00022827"/>
    </source>
</evidence>
<dbReference type="InterPro" id="IPR046373">
    <property type="entry name" value="Acyl-CoA_Oxase/DH_mid-dom_sf"/>
</dbReference>
<dbReference type="InterPro" id="IPR013786">
    <property type="entry name" value="AcylCoA_DH/ox_N"/>
</dbReference>
<name>A0A4R7W6Q1_9PSEU</name>
<dbReference type="InterPro" id="IPR009100">
    <property type="entry name" value="AcylCoA_DH/oxidase_NM_dom_sf"/>
</dbReference>
<sequence length="367" mass="38388">MSLATTTEQEELRATVRRYLTDRVPLSRVRELMATAEAHDPAVWTALAGLGLQGLGIPERYDGAGFGAQELAHVFEECGRALLPAPLLATVGLAVPLLLASGDEDTMARYLPGVASGRTVATVAWLAPGAGWDSAGTSSSVTNAADGWRLSGSASLVLDGTVADLVLVVAGTGDAATVVAVEDGITRTALPTLDQTRPLARLDFDDTPCTPIGTVGDGGRLLSSALDTANVLLAAEMVGGAQACLDMAVEYAKVREQFGGPIGRFQAVKHKCAEMLVEIEGARAATRYAAWAAAENPEELPVVATLAKAAAAEAYFRAAADNVQIHGGIGFTWEHDAHLYFKRAKSSLMLFGDVGAYRRQLADRIGL</sequence>
<comment type="caution">
    <text evidence="8">The sequence shown here is derived from an EMBL/GenBank/DDBJ whole genome shotgun (WGS) entry which is preliminary data.</text>
</comment>
<reference evidence="8 9" key="1">
    <citation type="submission" date="2019-03" db="EMBL/GenBank/DDBJ databases">
        <title>Genomic Encyclopedia of Archaeal and Bacterial Type Strains, Phase II (KMG-II): from individual species to whole genera.</title>
        <authorList>
            <person name="Goeker M."/>
        </authorList>
    </citation>
    <scope>NUCLEOTIDE SEQUENCE [LARGE SCALE GENOMIC DNA]</scope>
    <source>
        <strain evidence="8 9">DSM 45499</strain>
    </source>
</reference>
<keyword evidence="4" id="KW-0274">FAD</keyword>
<dbReference type="Pfam" id="PF00441">
    <property type="entry name" value="Acyl-CoA_dh_1"/>
    <property type="match status" value="1"/>
</dbReference>
<evidence type="ECO:0000256" key="3">
    <source>
        <dbReference type="ARBA" id="ARBA00022630"/>
    </source>
</evidence>
<dbReference type="InterPro" id="IPR036250">
    <property type="entry name" value="AcylCo_DH-like_C"/>
</dbReference>
<dbReference type="Gene3D" id="1.10.540.10">
    <property type="entry name" value="Acyl-CoA dehydrogenase/oxidase, N-terminal domain"/>
    <property type="match status" value="1"/>
</dbReference>
<dbReference type="PANTHER" id="PTHR43884:SF20">
    <property type="entry name" value="ACYL-COA DEHYDROGENASE FADE28"/>
    <property type="match status" value="1"/>
</dbReference>
<dbReference type="Gene3D" id="1.20.140.10">
    <property type="entry name" value="Butyryl-CoA Dehydrogenase, subunit A, domain 3"/>
    <property type="match status" value="1"/>
</dbReference>
<evidence type="ECO:0000256" key="1">
    <source>
        <dbReference type="ARBA" id="ARBA00001974"/>
    </source>
</evidence>
<comment type="cofactor">
    <cofactor evidence="1">
        <name>FAD</name>
        <dbReference type="ChEBI" id="CHEBI:57692"/>
    </cofactor>
</comment>
<dbReference type="AlphaFoldDB" id="A0A4R7W6Q1"/>
<comment type="similarity">
    <text evidence="2">Belongs to the acyl-CoA dehydrogenase family.</text>
</comment>
<feature type="domain" description="Acyl-CoA dehydrogenase/oxidase N-terminal" evidence="7">
    <location>
        <begin position="6"/>
        <end position="117"/>
    </location>
</feature>
<proteinExistence type="inferred from homology"/>
<dbReference type="Pfam" id="PF02771">
    <property type="entry name" value="Acyl-CoA_dh_N"/>
    <property type="match status" value="1"/>
</dbReference>
<evidence type="ECO:0000256" key="2">
    <source>
        <dbReference type="ARBA" id="ARBA00009347"/>
    </source>
</evidence>
<dbReference type="SUPFAM" id="SSF56645">
    <property type="entry name" value="Acyl-CoA dehydrogenase NM domain-like"/>
    <property type="match status" value="1"/>
</dbReference>
<keyword evidence="5" id="KW-0560">Oxidoreductase</keyword>
<dbReference type="SUPFAM" id="SSF47203">
    <property type="entry name" value="Acyl-CoA dehydrogenase C-terminal domain-like"/>
    <property type="match status" value="1"/>
</dbReference>
<feature type="domain" description="Acyl-CoA dehydrogenase/oxidase C-terminal" evidence="6">
    <location>
        <begin position="216"/>
        <end position="365"/>
    </location>
</feature>
<dbReference type="EMBL" id="SOCP01000001">
    <property type="protein sequence ID" value="TDV57709.1"/>
    <property type="molecule type" value="Genomic_DNA"/>
</dbReference>
<protein>
    <submittedName>
        <fullName evidence="8">Alkylation response protein AidB-like acyl-CoA dehydrogenase</fullName>
    </submittedName>
</protein>
<evidence type="ECO:0000256" key="5">
    <source>
        <dbReference type="ARBA" id="ARBA00023002"/>
    </source>
</evidence>
<dbReference type="RefSeq" id="WP_133900941.1">
    <property type="nucleotide sequence ID" value="NZ_SOCP01000001.1"/>
</dbReference>
<dbReference type="InterPro" id="IPR009075">
    <property type="entry name" value="AcylCo_DH/oxidase_C"/>
</dbReference>
<organism evidence="8 9">
    <name type="scientific">Actinophytocola oryzae</name>
    <dbReference type="NCBI Taxonomy" id="502181"/>
    <lineage>
        <taxon>Bacteria</taxon>
        <taxon>Bacillati</taxon>
        <taxon>Actinomycetota</taxon>
        <taxon>Actinomycetes</taxon>
        <taxon>Pseudonocardiales</taxon>
        <taxon>Pseudonocardiaceae</taxon>
    </lineage>
</organism>
<keyword evidence="3" id="KW-0285">Flavoprotein</keyword>
<dbReference type="InterPro" id="IPR037069">
    <property type="entry name" value="AcylCoA_DH/ox_N_sf"/>
</dbReference>
<dbReference type="Gene3D" id="2.40.110.10">
    <property type="entry name" value="Butyryl-CoA Dehydrogenase, subunit A, domain 2"/>
    <property type="match status" value="1"/>
</dbReference>
<evidence type="ECO:0000313" key="8">
    <source>
        <dbReference type="EMBL" id="TDV57709.1"/>
    </source>
</evidence>
<evidence type="ECO:0000313" key="9">
    <source>
        <dbReference type="Proteomes" id="UP000294927"/>
    </source>
</evidence>
<gene>
    <name evidence="8" type="ORF">CLV71_101582</name>
</gene>
<keyword evidence="9" id="KW-1185">Reference proteome</keyword>
<evidence type="ECO:0000259" key="6">
    <source>
        <dbReference type="Pfam" id="PF00441"/>
    </source>
</evidence>
<dbReference type="OrthoDB" id="3663644at2"/>
<evidence type="ECO:0000259" key="7">
    <source>
        <dbReference type="Pfam" id="PF02771"/>
    </source>
</evidence>
<dbReference type="GO" id="GO:0050660">
    <property type="term" value="F:flavin adenine dinucleotide binding"/>
    <property type="evidence" value="ECO:0007669"/>
    <property type="project" value="InterPro"/>
</dbReference>
<dbReference type="PANTHER" id="PTHR43884">
    <property type="entry name" value="ACYL-COA DEHYDROGENASE"/>
    <property type="match status" value="1"/>
</dbReference>
<dbReference type="GO" id="GO:0003995">
    <property type="term" value="F:acyl-CoA dehydrogenase activity"/>
    <property type="evidence" value="ECO:0007669"/>
    <property type="project" value="TreeGrafter"/>
</dbReference>